<name>A0A6N7QUF6_9GAMM</name>
<dbReference type="AlphaFoldDB" id="A0A6N7QUF6"/>
<dbReference type="EMBL" id="WJPP01000005">
    <property type="protein sequence ID" value="MRH79039.1"/>
    <property type="molecule type" value="Genomic_DNA"/>
</dbReference>
<dbReference type="Pfam" id="PF21374">
    <property type="entry name" value="WsaF_N"/>
    <property type="match status" value="1"/>
</dbReference>
<evidence type="ECO:0000259" key="1">
    <source>
        <dbReference type="Pfam" id="PF21374"/>
    </source>
</evidence>
<evidence type="ECO:0000313" key="4">
    <source>
        <dbReference type="Proteomes" id="UP000433788"/>
    </source>
</evidence>
<evidence type="ECO:0000313" key="3">
    <source>
        <dbReference type="EMBL" id="MRH79039.1"/>
    </source>
</evidence>
<dbReference type="Proteomes" id="UP000433788">
    <property type="component" value="Unassembled WGS sequence"/>
</dbReference>
<evidence type="ECO:0000259" key="2">
    <source>
        <dbReference type="Pfam" id="PF22772"/>
    </source>
</evidence>
<sequence length="420" mass="46068">MIKSALRSLLSQRWLQAALRAVYGYFFEEISRIRHANPEVGEINPLPARSVASERSRVTLLLPGISERHYFGGIATAMAFLEGFRPLVDDLRIVVTDESALADSEKARFPDWQIGTLATDAPGYWIIPAGGREQALSMRPNECVIATAWWTAHMAARLTPDHPFIYLIQDFEPGFYPWSARYALAAQTYANPTRVLPVCNSQLLRDFMAQNQYIAADALCFDPVFNPDLKAGLNDGPWPREKRVLVYGRPTVERNAFPLVIDVLRQVVATGAAAGWQFISVGEPHADIGLGDGLVLESHGKLSLSAYAAELRRCYAGVSLMISPHPSYPPLEMAAAGLQVITNQYANKDLTQWGGGLQAFAPGDTPAMAAALSQHLARYDERLIGVHDGSGLLGAYQTGEVAFAPLAEKVWARWLNMSAS</sequence>
<reference evidence="3 4" key="1">
    <citation type="submission" date="2019-11" db="EMBL/GenBank/DDBJ databases">
        <authorList>
            <person name="Zhang X.Y."/>
        </authorList>
    </citation>
    <scope>NUCLEOTIDE SEQUENCE [LARGE SCALE GENOMIC DNA]</scope>
    <source>
        <strain evidence="3 4">C176</strain>
    </source>
</reference>
<dbReference type="Pfam" id="PF22772">
    <property type="entry name" value="WsaF_C"/>
    <property type="match status" value="1"/>
</dbReference>
<proteinExistence type="predicted"/>
<dbReference type="SUPFAM" id="SSF53756">
    <property type="entry name" value="UDP-Glycosyltransferase/glycogen phosphorylase"/>
    <property type="match status" value="1"/>
</dbReference>
<dbReference type="InterPro" id="IPR048510">
    <property type="entry name" value="WsaF_N"/>
</dbReference>
<dbReference type="Gene3D" id="3.40.50.11090">
    <property type="match status" value="1"/>
</dbReference>
<dbReference type="GO" id="GO:0030247">
    <property type="term" value="F:polysaccharide binding"/>
    <property type="evidence" value="ECO:0007669"/>
    <property type="project" value="InterPro"/>
</dbReference>
<evidence type="ECO:0008006" key="5">
    <source>
        <dbReference type="Google" id="ProtNLM"/>
    </source>
</evidence>
<keyword evidence="4" id="KW-1185">Reference proteome</keyword>
<dbReference type="RefSeq" id="WP_153720084.1">
    <property type="nucleotide sequence ID" value="NZ_WJPP01000005.1"/>
</dbReference>
<accession>A0A6N7QUF6</accession>
<gene>
    <name evidence="3" type="ORF">GH984_10030</name>
</gene>
<feature type="domain" description="WsaF C-terminal" evidence="2">
    <location>
        <begin position="242"/>
        <end position="372"/>
    </location>
</feature>
<organism evidence="3 4">
    <name type="scientific">Spiribacter salilacus</name>
    <dbReference type="NCBI Taxonomy" id="2664894"/>
    <lineage>
        <taxon>Bacteria</taxon>
        <taxon>Pseudomonadati</taxon>
        <taxon>Pseudomonadota</taxon>
        <taxon>Gammaproteobacteria</taxon>
        <taxon>Chromatiales</taxon>
        <taxon>Ectothiorhodospiraceae</taxon>
        <taxon>Spiribacter</taxon>
    </lineage>
</organism>
<comment type="caution">
    <text evidence="3">The sequence shown here is derived from an EMBL/GenBank/DDBJ whole genome shotgun (WGS) entry which is preliminary data.</text>
</comment>
<protein>
    <recommendedName>
        <fullName evidence="5">Glycosyltransferase</fullName>
    </recommendedName>
</protein>
<feature type="domain" description="WsaF N-terminal" evidence="1">
    <location>
        <begin position="57"/>
        <end position="202"/>
    </location>
</feature>
<dbReference type="Gene3D" id="3.40.50.2000">
    <property type="entry name" value="Glycogen Phosphorylase B"/>
    <property type="match status" value="1"/>
</dbReference>
<dbReference type="InterPro" id="IPR055050">
    <property type="entry name" value="WsaF_C"/>
</dbReference>